<accession>A0AAD3TU42</accession>
<dbReference type="EC" id="3.4.13.19" evidence="1"/>
<keyword evidence="3" id="KW-1185">Reference proteome</keyword>
<protein>
    <recommendedName>
        <fullName evidence="1">Dipeptidase</fullName>
        <ecNumber evidence="1">3.4.13.19</ecNumber>
    </recommendedName>
</protein>
<dbReference type="EMBL" id="BTCM01000003">
    <property type="protein sequence ID" value="GMK56927.1"/>
    <property type="molecule type" value="Genomic_DNA"/>
</dbReference>
<gene>
    <name evidence="2" type="ORF">CspeluHIS016_0307670</name>
</gene>
<keyword evidence="1" id="KW-0224">Dipeptidase</keyword>
<name>A0AAD3TU42_9TREE</name>
<dbReference type="SUPFAM" id="SSF51556">
    <property type="entry name" value="Metallo-dependent hydrolases"/>
    <property type="match status" value="1"/>
</dbReference>
<organism evidence="2 3">
    <name type="scientific">Cutaneotrichosporon spelunceum</name>
    <dbReference type="NCBI Taxonomy" id="1672016"/>
    <lineage>
        <taxon>Eukaryota</taxon>
        <taxon>Fungi</taxon>
        <taxon>Dikarya</taxon>
        <taxon>Basidiomycota</taxon>
        <taxon>Agaricomycotina</taxon>
        <taxon>Tremellomycetes</taxon>
        <taxon>Trichosporonales</taxon>
        <taxon>Trichosporonaceae</taxon>
        <taxon>Cutaneotrichosporon</taxon>
    </lineage>
</organism>
<evidence type="ECO:0000313" key="3">
    <source>
        <dbReference type="Proteomes" id="UP001222932"/>
    </source>
</evidence>
<sequence>MRVLGLLGLFGLAARAADSGHLPDALELLEEHPLIDGHVDLPFVVRSLGKSPLDTLRKYHDSMPGHIDLNRMLEGRLGGLFMVAWTPCPASHSGPPARYLFTGEGVRDTLEAIDIIKEIVANAPDHFVLCWSSDEVRQAKKEGRIATLIGVEGGHQLGNSLAVVRQYAALGVRYITLTHTCHNVFASSAGSGDAIAPVYPGDGLTPLGIALVEEMNRLGVVVDLSHTSPGTMRDALKVTRAPVMFSHSGARGVYDHPRNVPDDVLDLIGEGEGQVDGVVMAVFYPPFVDPGNATIHRVADHIEYIADKCGRRHVGIGSDFDGIDSAVEGLEDASKYPYLVAEMLRRGWSDSDVVGLLGDNILRILDGADRTAKEMATMPASAAVLESRVDLPCQWGGPGNAYLAKEVQEYLKGHRRDEL</sequence>
<keyword evidence="1" id="KW-0732">Signal</keyword>
<dbReference type="GO" id="GO:0046872">
    <property type="term" value="F:metal ion binding"/>
    <property type="evidence" value="ECO:0007669"/>
    <property type="project" value="UniProtKB-UniRule"/>
</dbReference>
<comment type="catalytic activity">
    <reaction evidence="1">
        <text>an L-aminoacyl-L-amino acid + H2O = 2 an L-alpha-amino acid</text>
        <dbReference type="Rhea" id="RHEA:48940"/>
        <dbReference type="ChEBI" id="CHEBI:15377"/>
        <dbReference type="ChEBI" id="CHEBI:59869"/>
        <dbReference type="ChEBI" id="CHEBI:77460"/>
        <dbReference type="EC" id="3.4.13.19"/>
    </reaction>
</comment>
<comment type="cofactor">
    <cofactor evidence="1">
        <name>Zn(2+)</name>
        <dbReference type="ChEBI" id="CHEBI:29105"/>
    </cofactor>
</comment>
<dbReference type="GO" id="GO:0006508">
    <property type="term" value="P:proteolysis"/>
    <property type="evidence" value="ECO:0007669"/>
    <property type="project" value="UniProtKB-KW"/>
</dbReference>
<keyword evidence="1" id="KW-0645">Protease</keyword>
<keyword evidence="1" id="KW-0378">Hydrolase</keyword>
<keyword evidence="1" id="KW-0479">Metal-binding</keyword>
<feature type="chain" id="PRO_5041768939" description="Dipeptidase" evidence="1">
    <location>
        <begin position="20"/>
        <end position="419"/>
    </location>
</feature>
<proteinExistence type="inferred from homology"/>
<evidence type="ECO:0000256" key="1">
    <source>
        <dbReference type="RuleBase" id="RU341113"/>
    </source>
</evidence>
<dbReference type="InterPro" id="IPR008257">
    <property type="entry name" value="Pept_M19"/>
</dbReference>
<dbReference type="Pfam" id="PF01244">
    <property type="entry name" value="Peptidase_M19"/>
    <property type="match status" value="1"/>
</dbReference>
<dbReference type="GO" id="GO:0070573">
    <property type="term" value="F:metallodipeptidase activity"/>
    <property type="evidence" value="ECO:0007669"/>
    <property type="project" value="InterPro"/>
</dbReference>
<dbReference type="InterPro" id="IPR032466">
    <property type="entry name" value="Metal_Hydrolase"/>
</dbReference>
<dbReference type="CDD" id="cd01301">
    <property type="entry name" value="rDP_like"/>
    <property type="match status" value="1"/>
</dbReference>
<dbReference type="PANTHER" id="PTHR10443:SF12">
    <property type="entry name" value="DIPEPTIDASE"/>
    <property type="match status" value="1"/>
</dbReference>
<comment type="similarity">
    <text evidence="1">Belongs to the metallo-dependent hydrolases superfamily. Peptidase M19 family.</text>
</comment>
<evidence type="ECO:0000313" key="2">
    <source>
        <dbReference type="EMBL" id="GMK56927.1"/>
    </source>
</evidence>
<dbReference type="Gene3D" id="3.20.20.140">
    <property type="entry name" value="Metal-dependent hydrolases"/>
    <property type="match status" value="1"/>
</dbReference>
<dbReference type="PANTHER" id="PTHR10443">
    <property type="entry name" value="MICROSOMAL DIPEPTIDASE"/>
    <property type="match status" value="1"/>
</dbReference>
<comment type="caution">
    <text evidence="2">The sequence shown here is derived from an EMBL/GenBank/DDBJ whole genome shotgun (WGS) entry which is preliminary data.</text>
</comment>
<reference evidence="2" key="2">
    <citation type="submission" date="2023-06" db="EMBL/GenBank/DDBJ databases">
        <authorList>
            <person name="Kobayashi Y."/>
            <person name="Kayamori A."/>
            <person name="Aoki K."/>
            <person name="Shiwa Y."/>
            <person name="Fujita N."/>
            <person name="Sugita T."/>
            <person name="Iwasaki W."/>
            <person name="Tanaka N."/>
            <person name="Takashima M."/>
        </authorList>
    </citation>
    <scope>NUCLEOTIDE SEQUENCE</scope>
    <source>
        <strain evidence="2">HIS016</strain>
    </source>
</reference>
<dbReference type="AlphaFoldDB" id="A0AAD3TU42"/>
<dbReference type="Proteomes" id="UP001222932">
    <property type="component" value="Unassembled WGS sequence"/>
</dbReference>
<feature type="signal peptide" evidence="1">
    <location>
        <begin position="1"/>
        <end position="19"/>
    </location>
</feature>
<keyword evidence="1" id="KW-0862">Zinc</keyword>
<dbReference type="PROSITE" id="PS51365">
    <property type="entry name" value="RENAL_DIPEPTIDASE_2"/>
    <property type="match status" value="1"/>
</dbReference>
<keyword evidence="1" id="KW-0482">Metalloprotease</keyword>
<reference evidence="2" key="1">
    <citation type="journal article" date="2023" name="BMC Genomics">
        <title>Chromosome-level genome assemblies of Cutaneotrichosporon spp. (Trichosporonales, Basidiomycota) reveal imbalanced evolution between nucleotide sequences and chromosome synteny.</title>
        <authorList>
            <person name="Kobayashi Y."/>
            <person name="Kayamori A."/>
            <person name="Aoki K."/>
            <person name="Shiwa Y."/>
            <person name="Matsutani M."/>
            <person name="Fujita N."/>
            <person name="Sugita T."/>
            <person name="Iwasaki W."/>
            <person name="Tanaka N."/>
            <person name="Takashima M."/>
        </authorList>
    </citation>
    <scope>NUCLEOTIDE SEQUENCE</scope>
    <source>
        <strain evidence="2">HIS016</strain>
    </source>
</reference>